<dbReference type="SUPFAM" id="SSF54843">
    <property type="entry name" value="Ribosomal protein L22"/>
    <property type="match status" value="1"/>
</dbReference>
<protein>
    <recommendedName>
        <fullName evidence="6 7">Large ribosomal subunit protein uL22</fullName>
    </recommendedName>
</protein>
<gene>
    <name evidence="7" type="primary">rplV</name>
    <name evidence="11" type="ORF">ENV82_00620</name>
</gene>
<evidence type="ECO:0000256" key="9">
    <source>
        <dbReference type="RuleBase" id="RU004006"/>
    </source>
</evidence>
<evidence type="ECO:0000256" key="10">
    <source>
        <dbReference type="RuleBase" id="RU004008"/>
    </source>
</evidence>
<comment type="caution">
    <text evidence="11">The sequence shown here is derived from an EMBL/GenBank/DDBJ whole genome shotgun (WGS) entry which is preliminary data.</text>
</comment>
<dbReference type="GO" id="GO:0019843">
    <property type="term" value="F:rRNA binding"/>
    <property type="evidence" value="ECO:0007669"/>
    <property type="project" value="UniProtKB-UniRule"/>
</dbReference>
<dbReference type="HAMAP" id="MF_01331_B">
    <property type="entry name" value="Ribosomal_uL22_B"/>
    <property type="match status" value="1"/>
</dbReference>
<accession>A0A7C4XT42</accession>
<dbReference type="InterPro" id="IPR005727">
    <property type="entry name" value="Ribosomal_uL22_bac/chlpt-type"/>
</dbReference>
<dbReference type="AlphaFoldDB" id="A0A7C4XT42"/>
<dbReference type="GO" id="GO:0003735">
    <property type="term" value="F:structural constituent of ribosome"/>
    <property type="evidence" value="ECO:0007669"/>
    <property type="project" value="InterPro"/>
</dbReference>
<evidence type="ECO:0000313" key="11">
    <source>
        <dbReference type="EMBL" id="HGW59937.1"/>
    </source>
</evidence>
<dbReference type="Gene3D" id="3.90.470.10">
    <property type="entry name" value="Ribosomal protein L22/L17"/>
    <property type="match status" value="1"/>
</dbReference>
<comment type="similarity">
    <text evidence="1 7 8">Belongs to the universal ribosomal protein uL22 family.</text>
</comment>
<evidence type="ECO:0000256" key="7">
    <source>
        <dbReference type="HAMAP-Rule" id="MF_01331"/>
    </source>
</evidence>
<evidence type="ECO:0000256" key="1">
    <source>
        <dbReference type="ARBA" id="ARBA00009451"/>
    </source>
</evidence>
<evidence type="ECO:0000256" key="8">
    <source>
        <dbReference type="RuleBase" id="RU004005"/>
    </source>
</evidence>
<dbReference type="NCBIfam" id="TIGR01044">
    <property type="entry name" value="rplV_bact"/>
    <property type="match status" value="1"/>
</dbReference>
<keyword evidence="5 7" id="KW-0687">Ribonucleoprotein</keyword>
<evidence type="ECO:0000256" key="2">
    <source>
        <dbReference type="ARBA" id="ARBA00022730"/>
    </source>
</evidence>
<dbReference type="PANTHER" id="PTHR13501:SF8">
    <property type="entry name" value="LARGE RIBOSOMAL SUBUNIT PROTEIN UL22M"/>
    <property type="match status" value="1"/>
</dbReference>
<proteinExistence type="inferred from homology"/>
<comment type="subunit">
    <text evidence="7 9">Part of the 50S ribosomal subunit.</text>
</comment>
<dbReference type="GO" id="GO:0022625">
    <property type="term" value="C:cytosolic large ribosomal subunit"/>
    <property type="evidence" value="ECO:0007669"/>
    <property type="project" value="TreeGrafter"/>
</dbReference>
<evidence type="ECO:0000256" key="6">
    <source>
        <dbReference type="ARBA" id="ARBA00035207"/>
    </source>
</evidence>
<dbReference type="InterPro" id="IPR036394">
    <property type="entry name" value="Ribosomal_uL22_sf"/>
</dbReference>
<comment type="function">
    <text evidence="7 10">This protein binds specifically to 23S rRNA; its binding is stimulated by other ribosomal proteins, e.g., L4, L17, and L20. It is important during the early stages of 50S assembly. It makes multiple contacts with different domains of the 23S rRNA in the assembled 50S subunit and ribosome.</text>
</comment>
<keyword evidence="3 7" id="KW-0694">RNA-binding</keyword>
<dbReference type="InterPro" id="IPR001063">
    <property type="entry name" value="Ribosomal_uL22"/>
</dbReference>
<name>A0A7C4XT42_9BACT</name>
<evidence type="ECO:0000256" key="4">
    <source>
        <dbReference type="ARBA" id="ARBA00022980"/>
    </source>
</evidence>
<keyword evidence="4 7" id="KW-0689">Ribosomal protein</keyword>
<dbReference type="InterPro" id="IPR047867">
    <property type="entry name" value="Ribosomal_uL22_bac/org-type"/>
</dbReference>
<evidence type="ECO:0000256" key="3">
    <source>
        <dbReference type="ARBA" id="ARBA00022884"/>
    </source>
</evidence>
<sequence length="113" mass="12804">MEAYAIERHLRVSVLKARRVGELIKGKSIKEAKAILKVLPHRSAKLIEKALDSAVANGVNNFKMDEDLMYVDRVFIDAEGPLKRVLPRGFGRADIIRRPVSQIKIIVKEKEEV</sequence>
<keyword evidence="2 7" id="KW-0699">rRNA-binding</keyword>
<dbReference type="PANTHER" id="PTHR13501">
    <property type="entry name" value="CHLOROPLAST 50S RIBOSOMAL PROTEIN L22-RELATED"/>
    <property type="match status" value="1"/>
</dbReference>
<organism evidence="11">
    <name type="scientific">Caldisericum exile</name>
    <dbReference type="NCBI Taxonomy" id="693075"/>
    <lineage>
        <taxon>Bacteria</taxon>
        <taxon>Pseudomonadati</taxon>
        <taxon>Caldisericota/Cryosericota group</taxon>
        <taxon>Caldisericota</taxon>
        <taxon>Caldisericia</taxon>
        <taxon>Caldisericales</taxon>
        <taxon>Caldisericaceae</taxon>
        <taxon>Caldisericum</taxon>
    </lineage>
</organism>
<dbReference type="EMBL" id="DTHV01000019">
    <property type="protein sequence ID" value="HGW59937.1"/>
    <property type="molecule type" value="Genomic_DNA"/>
</dbReference>
<reference evidence="11" key="1">
    <citation type="journal article" date="2020" name="mSystems">
        <title>Genome- and Community-Level Interaction Insights into Carbon Utilization and Element Cycling Functions of Hydrothermarchaeota in Hydrothermal Sediment.</title>
        <authorList>
            <person name="Zhou Z."/>
            <person name="Liu Y."/>
            <person name="Xu W."/>
            <person name="Pan J."/>
            <person name="Luo Z.H."/>
            <person name="Li M."/>
        </authorList>
    </citation>
    <scope>NUCLEOTIDE SEQUENCE [LARGE SCALE GENOMIC DNA]</scope>
    <source>
        <strain evidence="11">SpSt-794</strain>
    </source>
</reference>
<evidence type="ECO:0000256" key="5">
    <source>
        <dbReference type="ARBA" id="ARBA00023274"/>
    </source>
</evidence>
<dbReference type="GO" id="GO:0006412">
    <property type="term" value="P:translation"/>
    <property type="evidence" value="ECO:0007669"/>
    <property type="project" value="UniProtKB-UniRule"/>
</dbReference>
<dbReference type="Pfam" id="PF00237">
    <property type="entry name" value="Ribosomal_L22"/>
    <property type="match status" value="1"/>
</dbReference>
<comment type="function">
    <text evidence="7">The globular domain of the protein is located near the polypeptide exit tunnel on the outside of the subunit, while an extended beta-hairpin is found that lines the wall of the exit tunnel in the center of the 70S ribosome.</text>
</comment>